<evidence type="ECO:0000256" key="1">
    <source>
        <dbReference type="SAM" id="Phobius"/>
    </source>
</evidence>
<comment type="caution">
    <text evidence="2">The sequence shown here is derived from an EMBL/GenBank/DDBJ whole genome shotgun (WGS) entry which is preliminary data.</text>
</comment>
<feature type="transmembrane region" description="Helical" evidence="1">
    <location>
        <begin position="12"/>
        <end position="31"/>
    </location>
</feature>
<accession>A0A7Y9I9S9</accession>
<proteinExistence type="predicted"/>
<organism evidence="2 3">
    <name type="scientific">Microlunatus parietis</name>
    <dbReference type="NCBI Taxonomy" id="682979"/>
    <lineage>
        <taxon>Bacteria</taxon>
        <taxon>Bacillati</taxon>
        <taxon>Actinomycetota</taxon>
        <taxon>Actinomycetes</taxon>
        <taxon>Propionibacteriales</taxon>
        <taxon>Propionibacteriaceae</taxon>
        <taxon>Microlunatus</taxon>
    </lineage>
</organism>
<name>A0A7Y9I9S9_9ACTN</name>
<sequence length="75" mass="8634">MDRRRQRMALRTLHLVLAVALGCYVYLPPAWTGGLRTALMIIGVPLTVITGLALWQHARVRRWLRSRRTVADRGR</sequence>
<feature type="transmembrane region" description="Helical" evidence="1">
    <location>
        <begin position="37"/>
        <end position="58"/>
    </location>
</feature>
<protein>
    <submittedName>
        <fullName evidence="2">Uncharacterized protein</fullName>
    </submittedName>
</protein>
<reference evidence="2 3" key="1">
    <citation type="submission" date="2020-07" db="EMBL/GenBank/DDBJ databases">
        <title>Sequencing the genomes of 1000 actinobacteria strains.</title>
        <authorList>
            <person name="Klenk H.-P."/>
        </authorList>
    </citation>
    <scope>NUCLEOTIDE SEQUENCE [LARGE SCALE GENOMIC DNA]</scope>
    <source>
        <strain evidence="2 3">DSM 22083</strain>
    </source>
</reference>
<gene>
    <name evidence="2" type="ORF">BKA15_003982</name>
</gene>
<evidence type="ECO:0000313" key="3">
    <source>
        <dbReference type="Proteomes" id="UP000569914"/>
    </source>
</evidence>
<keyword evidence="3" id="KW-1185">Reference proteome</keyword>
<dbReference type="AlphaFoldDB" id="A0A7Y9I9S9"/>
<evidence type="ECO:0000313" key="2">
    <source>
        <dbReference type="EMBL" id="NYE72653.1"/>
    </source>
</evidence>
<keyword evidence="1" id="KW-0472">Membrane</keyword>
<dbReference type="Proteomes" id="UP000569914">
    <property type="component" value="Unassembled WGS sequence"/>
</dbReference>
<keyword evidence="1" id="KW-1133">Transmembrane helix</keyword>
<dbReference type="EMBL" id="JACCBU010000001">
    <property type="protein sequence ID" value="NYE72653.1"/>
    <property type="molecule type" value="Genomic_DNA"/>
</dbReference>
<dbReference type="RefSeq" id="WP_179753608.1">
    <property type="nucleotide sequence ID" value="NZ_JACCBU010000001.1"/>
</dbReference>
<dbReference type="PROSITE" id="PS51257">
    <property type="entry name" value="PROKAR_LIPOPROTEIN"/>
    <property type="match status" value="1"/>
</dbReference>
<keyword evidence="1" id="KW-0812">Transmembrane</keyword>